<dbReference type="InterPro" id="IPR021104">
    <property type="entry name" value="KfrA_DNA-bd_N"/>
</dbReference>
<gene>
    <name evidence="3" type="ORF">A130_11385</name>
</gene>
<comment type="caution">
    <text evidence="3">The sequence shown here is derived from an EMBL/GenBank/DDBJ whole genome shotgun (WGS) entry which is preliminary data.</text>
</comment>
<evidence type="ECO:0000259" key="2">
    <source>
        <dbReference type="Pfam" id="PF11740"/>
    </source>
</evidence>
<dbReference type="EMBL" id="AJYW02000025">
    <property type="protein sequence ID" value="OEE79393.1"/>
    <property type="molecule type" value="Genomic_DNA"/>
</dbReference>
<evidence type="ECO:0000256" key="1">
    <source>
        <dbReference type="SAM" id="Coils"/>
    </source>
</evidence>
<dbReference type="Proteomes" id="UP000094165">
    <property type="component" value="Unassembled WGS sequence"/>
</dbReference>
<keyword evidence="4" id="KW-1185">Reference proteome</keyword>
<feature type="coiled-coil region" evidence="1">
    <location>
        <begin position="89"/>
        <end position="306"/>
    </location>
</feature>
<protein>
    <recommendedName>
        <fullName evidence="2">KfrA N-terminal DNA-binding domain-containing protein</fullName>
    </recommendedName>
</protein>
<feature type="domain" description="KfrA N-terminal DNA-binding" evidence="2">
    <location>
        <begin position="8"/>
        <end position="122"/>
    </location>
</feature>
<reference evidence="3 4" key="1">
    <citation type="journal article" date="2012" name="Science">
        <title>Ecological populations of bacteria act as socially cohesive units of antibiotic production and resistance.</title>
        <authorList>
            <person name="Cordero O.X."/>
            <person name="Wildschutte H."/>
            <person name="Kirkup B."/>
            <person name="Proehl S."/>
            <person name="Ngo L."/>
            <person name="Hussain F."/>
            <person name="Le Roux F."/>
            <person name="Mincer T."/>
            <person name="Polz M.F."/>
        </authorList>
    </citation>
    <scope>NUCLEOTIDE SEQUENCE [LARGE SCALE GENOMIC DNA]</scope>
    <source>
        <strain evidence="3 4">FF-238</strain>
    </source>
</reference>
<organism evidence="3 4">
    <name type="scientific">Vibrio genomosp. F6 str. FF-238</name>
    <dbReference type="NCBI Taxonomy" id="1191298"/>
    <lineage>
        <taxon>Bacteria</taxon>
        <taxon>Pseudomonadati</taxon>
        <taxon>Pseudomonadota</taxon>
        <taxon>Gammaproteobacteria</taxon>
        <taxon>Vibrionales</taxon>
        <taxon>Vibrionaceae</taxon>
        <taxon>Vibrio</taxon>
    </lineage>
</organism>
<dbReference type="AlphaFoldDB" id="A0A1E5D720"/>
<accession>A0A1E5D720</accession>
<keyword evidence="1" id="KW-0175">Coiled coil</keyword>
<evidence type="ECO:0000313" key="3">
    <source>
        <dbReference type="EMBL" id="OEE79393.1"/>
    </source>
</evidence>
<name>A0A1E5D720_9VIBR</name>
<evidence type="ECO:0000313" key="4">
    <source>
        <dbReference type="Proteomes" id="UP000094165"/>
    </source>
</evidence>
<proteinExistence type="predicted"/>
<dbReference type="Pfam" id="PF11740">
    <property type="entry name" value="KfrA_N"/>
    <property type="match status" value="1"/>
</dbReference>
<dbReference type="RefSeq" id="WP_017052758.1">
    <property type="nucleotide sequence ID" value="NZ_AJYW02000025.1"/>
</dbReference>
<sequence>MAEQSGVTFEQVSKAATAMLTQGTKPSVRGVMQVTGGKTETVSKLLRDFNDKRNAEVLKMADELGSSKIAQLLADEVQSVVERKTASLQQMISDQKAQLDEAIELLEEKEKDCQHRIEMAEAKATQAINEANDKATKAIERVDVAELAAKEARAAIEQAKQDADKAVSDIENKCDLLVTNSKSEADSLVNAANRRTDKAEQESAGLREQVTLLTVDQAKREIEKAQHEKTLEQHSTTLNELADKRTLIVQLQTQEESRQSEINRLTNELVDVKADSKLLAAAQGQLVELQRQISQLQSDLSLSERERESLSVALRRQ</sequence>